<evidence type="ECO:0000313" key="2">
    <source>
        <dbReference type="EMBL" id="MFC6892837.1"/>
    </source>
</evidence>
<keyword evidence="3" id="KW-1185">Reference proteome</keyword>
<name>A0ABD5UXG5_9EURY</name>
<proteinExistence type="predicted"/>
<organism evidence="2 3">
    <name type="scientific">Halopenitus salinus</name>
    <dbReference type="NCBI Taxonomy" id="1198295"/>
    <lineage>
        <taxon>Archaea</taxon>
        <taxon>Methanobacteriati</taxon>
        <taxon>Methanobacteriota</taxon>
        <taxon>Stenosarchaea group</taxon>
        <taxon>Halobacteria</taxon>
        <taxon>Halobacteriales</taxon>
        <taxon>Haloferacaceae</taxon>
        <taxon>Halopenitus</taxon>
    </lineage>
</organism>
<feature type="compositionally biased region" description="Polar residues" evidence="1">
    <location>
        <begin position="1"/>
        <end position="10"/>
    </location>
</feature>
<gene>
    <name evidence="2" type="ORF">ACFQE9_09500</name>
</gene>
<evidence type="ECO:0000256" key="1">
    <source>
        <dbReference type="SAM" id="MobiDB-lite"/>
    </source>
</evidence>
<feature type="compositionally biased region" description="Acidic residues" evidence="1">
    <location>
        <begin position="17"/>
        <end position="33"/>
    </location>
</feature>
<dbReference type="Proteomes" id="UP001596296">
    <property type="component" value="Unassembled WGS sequence"/>
</dbReference>
<evidence type="ECO:0000313" key="3">
    <source>
        <dbReference type="Proteomes" id="UP001596296"/>
    </source>
</evidence>
<feature type="compositionally biased region" description="Basic and acidic residues" evidence="1">
    <location>
        <begin position="39"/>
        <end position="65"/>
    </location>
</feature>
<dbReference type="RefSeq" id="WP_379743797.1">
    <property type="nucleotide sequence ID" value="NZ_JBHSVN010000001.1"/>
</dbReference>
<dbReference type="AlphaFoldDB" id="A0ABD5UXG5"/>
<dbReference type="EMBL" id="JBHSXL010000009">
    <property type="protein sequence ID" value="MFC6892837.1"/>
    <property type="molecule type" value="Genomic_DNA"/>
</dbReference>
<reference evidence="2 3" key="1">
    <citation type="journal article" date="2019" name="Int. J. Syst. Evol. Microbiol.">
        <title>The Global Catalogue of Microorganisms (GCM) 10K type strain sequencing project: providing services to taxonomists for standard genome sequencing and annotation.</title>
        <authorList>
            <consortium name="The Broad Institute Genomics Platform"/>
            <consortium name="The Broad Institute Genome Sequencing Center for Infectious Disease"/>
            <person name="Wu L."/>
            <person name="Ma J."/>
        </authorList>
    </citation>
    <scope>NUCLEOTIDE SEQUENCE [LARGE SCALE GENOMIC DNA]</scope>
    <source>
        <strain evidence="2 3">SKJ47</strain>
    </source>
</reference>
<accession>A0ABD5UXG5</accession>
<comment type="caution">
    <text evidence="2">The sequence shown here is derived from an EMBL/GenBank/DDBJ whole genome shotgun (WGS) entry which is preliminary data.</text>
</comment>
<protein>
    <submittedName>
        <fullName evidence="2">Uncharacterized protein</fullName>
    </submittedName>
</protein>
<sequence>MTESAANQIADSLSSEVDLEETLEELDELEEEAGWSPIDFREPDERSSDTSTKSRDPEDELLDRS</sequence>
<feature type="region of interest" description="Disordered" evidence="1">
    <location>
        <begin position="1"/>
        <end position="65"/>
    </location>
</feature>